<accession>A0ACC0AZY9</accession>
<reference evidence="2" key="1">
    <citation type="journal article" date="2023" name="Nat. Plants">
        <title>Single-cell RNA sequencing provides a high-resolution roadmap for understanding the multicellular compartmentation of specialized metabolism.</title>
        <authorList>
            <person name="Sun S."/>
            <person name="Shen X."/>
            <person name="Li Y."/>
            <person name="Li Y."/>
            <person name="Wang S."/>
            <person name="Li R."/>
            <person name="Zhang H."/>
            <person name="Shen G."/>
            <person name="Guo B."/>
            <person name="Wei J."/>
            <person name="Xu J."/>
            <person name="St-Pierre B."/>
            <person name="Chen S."/>
            <person name="Sun C."/>
        </authorList>
    </citation>
    <scope>NUCLEOTIDE SEQUENCE [LARGE SCALE GENOMIC DNA]</scope>
</reference>
<evidence type="ECO:0000313" key="1">
    <source>
        <dbReference type="EMBL" id="KAI5665940.1"/>
    </source>
</evidence>
<protein>
    <submittedName>
        <fullName evidence="1">Uncharacterized protein</fullName>
    </submittedName>
</protein>
<evidence type="ECO:0000313" key="2">
    <source>
        <dbReference type="Proteomes" id="UP001060085"/>
    </source>
</evidence>
<comment type="caution">
    <text evidence="1">The sequence shown here is derived from an EMBL/GenBank/DDBJ whole genome shotgun (WGS) entry which is preliminary data.</text>
</comment>
<name>A0ACC0AZY9_CATRO</name>
<organism evidence="1 2">
    <name type="scientific">Catharanthus roseus</name>
    <name type="common">Madagascar periwinkle</name>
    <name type="synonym">Vinca rosea</name>
    <dbReference type="NCBI Taxonomy" id="4058"/>
    <lineage>
        <taxon>Eukaryota</taxon>
        <taxon>Viridiplantae</taxon>
        <taxon>Streptophyta</taxon>
        <taxon>Embryophyta</taxon>
        <taxon>Tracheophyta</taxon>
        <taxon>Spermatophyta</taxon>
        <taxon>Magnoliopsida</taxon>
        <taxon>eudicotyledons</taxon>
        <taxon>Gunneridae</taxon>
        <taxon>Pentapetalae</taxon>
        <taxon>asterids</taxon>
        <taxon>lamiids</taxon>
        <taxon>Gentianales</taxon>
        <taxon>Apocynaceae</taxon>
        <taxon>Rauvolfioideae</taxon>
        <taxon>Vinceae</taxon>
        <taxon>Catharanthinae</taxon>
        <taxon>Catharanthus</taxon>
    </lineage>
</organism>
<gene>
    <name evidence="1" type="ORF">M9H77_15793</name>
</gene>
<keyword evidence="2" id="KW-1185">Reference proteome</keyword>
<sequence length="175" mass="19561">MKESIFMRVLFCKIHCPFICFCKPSAAHLYTSGALKLENTPQPQPQPQPQAPPSSSVVSVSDQQLSIGETSQQVKEEDLDLDGKQQSENVSKSCIKKPPFGPNASKDIDKKKVQWIDNIGKELAEIREFESRHRADLFSLVRQGTLTMKMKTEAVFVLFFDAAAAKPDFASNFPK</sequence>
<proteinExistence type="predicted"/>
<dbReference type="Proteomes" id="UP001060085">
    <property type="component" value="Linkage Group LG04"/>
</dbReference>
<dbReference type="EMBL" id="CM044704">
    <property type="protein sequence ID" value="KAI5665940.1"/>
    <property type="molecule type" value="Genomic_DNA"/>
</dbReference>